<comment type="caution">
    <text evidence="1">The sequence shown here is derived from an EMBL/GenBank/DDBJ whole genome shotgun (WGS) entry which is preliminary data.</text>
</comment>
<protein>
    <recommendedName>
        <fullName evidence="3">C2H2-type domain-containing protein</fullName>
    </recommendedName>
</protein>
<dbReference type="Proteomes" id="UP001432027">
    <property type="component" value="Unassembled WGS sequence"/>
</dbReference>
<feature type="non-terminal residue" evidence="1">
    <location>
        <position position="1"/>
    </location>
</feature>
<sequence length="131" mass="15459">YSAPRSDNLERHLRETHKLDEDVIKSLREQRKQVKASARQDHPYHLPFPCPHCDLRYSTDHSLRQRLRQKHPEVRLLFQIKKPNVCCPVEECTVEGLRSREELAAHCRVDHSDAGDFEIIDRSFTTMAEMQ</sequence>
<evidence type="ECO:0000313" key="1">
    <source>
        <dbReference type="EMBL" id="GMT07249.1"/>
    </source>
</evidence>
<proteinExistence type="predicted"/>
<organism evidence="1 2">
    <name type="scientific">Pristionchus entomophagus</name>
    <dbReference type="NCBI Taxonomy" id="358040"/>
    <lineage>
        <taxon>Eukaryota</taxon>
        <taxon>Metazoa</taxon>
        <taxon>Ecdysozoa</taxon>
        <taxon>Nematoda</taxon>
        <taxon>Chromadorea</taxon>
        <taxon>Rhabditida</taxon>
        <taxon>Rhabditina</taxon>
        <taxon>Diplogasteromorpha</taxon>
        <taxon>Diplogasteroidea</taxon>
        <taxon>Neodiplogasteridae</taxon>
        <taxon>Pristionchus</taxon>
    </lineage>
</organism>
<dbReference type="AlphaFoldDB" id="A0AAV5UJV8"/>
<gene>
    <name evidence="1" type="ORF">PENTCL1PPCAC_29423</name>
</gene>
<evidence type="ECO:0000313" key="2">
    <source>
        <dbReference type="Proteomes" id="UP001432027"/>
    </source>
</evidence>
<evidence type="ECO:0008006" key="3">
    <source>
        <dbReference type="Google" id="ProtNLM"/>
    </source>
</evidence>
<dbReference type="EMBL" id="BTSX01000006">
    <property type="protein sequence ID" value="GMT07249.1"/>
    <property type="molecule type" value="Genomic_DNA"/>
</dbReference>
<accession>A0AAV5UJV8</accession>
<feature type="non-terminal residue" evidence="1">
    <location>
        <position position="131"/>
    </location>
</feature>
<reference evidence="1" key="1">
    <citation type="submission" date="2023-10" db="EMBL/GenBank/DDBJ databases">
        <title>Genome assembly of Pristionchus species.</title>
        <authorList>
            <person name="Yoshida K."/>
            <person name="Sommer R.J."/>
        </authorList>
    </citation>
    <scope>NUCLEOTIDE SEQUENCE</scope>
    <source>
        <strain evidence="1">RS0144</strain>
    </source>
</reference>
<keyword evidence="2" id="KW-1185">Reference proteome</keyword>
<name>A0AAV5UJV8_9BILA</name>
<dbReference type="Gene3D" id="3.30.160.60">
    <property type="entry name" value="Classic Zinc Finger"/>
    <property type="match status" value="1"/>
</dbReference>